<proteinExistence type="predicted"/>
<sequence>MGFYLDLLSILHLEISSINGFSRKELLAEPGIHDSVAQETLKVLLLNPLSTEMNASKEQHIHTLRIGYNEDLTAVHFSGQSGGTGNQPI</sequence>
<name>A0ACC2TG02_9FUNG</name>
<reference evidence="1" key="1">
    <citation type="submission" date="2022-04" db="EMBL/GenBank/DDBJ databases">
        <title>Genome of the entomopathogenic fungus Entomophthora muscae.</title>
        <authorList>
            <person name="Elya C."/>
            <person name="Lovett B.R."/>
            <person name="Lee E."/>
            <person name="Macias A.M."/>
            <person name="Hajek A.E."/>
            <person name="De Bivort B.L."/>
            <person name="Kasson M.T."/>
            <person name="De Fine Licht H.H."/>
            <person name="Stajich J.E."/>
        </authorList>
    </citation>
    <scope>NUCLEOTIDE SEQUENCE</scope>
    <source>
        <strain evidence="1">Berkeley</strain>
    </source>
</reference>
<dbReference type="Proteomes" id="UP001165960">
    <property type="component" value="Unassembled WGS sequence"/>
</dbReference>
<comment type="caution">
    <text evidence="1">The sequence shown here is derived from an EMBL/GenBank/DDBJ whole genome shotgun (WGS) entry which is preliminary data.</text>
</comment>
<organism evidence="1 2">
    <name type="scientific">Entomophthora muscae</name>
    <dbReference type="NCBI Taxonomy" id="34485"/>
    <lineage>
        <taxon>Eukaryota</taxon>
        <taxon>Fungi</taxon>
        <taxon>Fungi incertae sedis</taxon>
        <taxon>Zoopagomycota</taxon>
        <taxon>Entomophthoromycotina</taxon>
        <taxon>Entomophthoromycetes</taxon>
        <taxon>Entomophthorales</taxon>
        <taxon>Entomophthoraceae</taxon>
        <taxon>Entomophthora</taxon>
    </lineage>
</organism>
<accession>A0ACC2TG02</accession>
<protein>
    <submittedName>
        <fullName evidence="1">Uncharacterized protein</fullName>
    </submittedName>
</protein>
<gene>
    <name evidence="1" type="ORF">DSO57_1014584</name>
</gene>
<keyword evidence="2" id="KW-1185">Reference proteome</keyword>
<evidence type="ECO:0000313" key="1">
    <source>
        <dbReference type="EMBL" id="KAJ9073598.1"/>
    </source>
</evidence>
<dbReference type="EMBL" id="QTSX02002896">
    <property type="protein sequence ID" value="KAJ9073598.1"/>
    <property type="molecule type" value="Genomic_DNA"/>
</dbReference>
<evidence type="ECO:0000313" key="2">
    <source>
        <dbReference type="Proteomes" id="UP001165960"/>
    </source>
</evidence>